<reference evidence="1 2" key="1">
    <citation type="journal article" date="2015" name="Nature">
        <title>rRNA introns, odd ribosomes, and small enigmatic genomes across a large radiation of phyla.</title>
        <authorList>
            <person name="Brown C.T."/>
            <person name="Hug L.A."/>
            <person name="Thomas B.C."/>
            <person name="Sharon I."/>
            <person name="Castelle C.J."/>
            <person name="Singh A."/>
            <person name="Wilkins M.J."/>
            <person name="Williams K.H."/>
            <person name="Banfield J.F."/>
        </authorList>
    </citation>
    <scope>NUCLEOTIDE SEQUENCE [LARGE SCALE GENOMIC DNA]</scope>
</reference>
<proteinExistence type="predicted"/>
<comment type="caution">
    <text evidence="1">The sequence shown here is derived from an EMBL/GenBank/DDBJ whole genome shotgun (WGS) entry which is preliminary data.</text>
</comment>
<gene>
    <name evidence="1" type="ORF">US19_C0046G0006</name>
</gene>
<name>A0A0G0EK57_9BACT</name>
<accession>A0A0G0EK57</accession>
<dbReference type="AlphaFoldDB" id="A0A0G0EK57"/>
<dbReference type="Proteomes" id="UP000034492">
    <property type="component" value="Unassembled WGS sequence"/>
</dbReference>
<evidence type="ECO:0000313" key="2">
    <source>
        <dbReference type="Proteomes" id="UP000034492"/>
    </source>
</evidence>
<organism evidence="1 2">
    <name type="scientific">Candidatus Daviesbacteria bacterium GW2011_GWB1_36_5</name>
    <dbReference type="NCBI Taxonomy" id="1618426"/>
    <lineage>
        <taxon>Bacteria</taxon>
        <taxon>Candidatus Daviesiibacteriota</taxon>
    </lineage>
</organism>
<evidence type="ECO:0000313" key="1">
    <source>
        <dbReference type="EMBL" id="KKQ07438.1"/>
    </source>
</evidence>
<protein>
    <submittedName>
        <fullName evidence="1">Uncharacterized protein</fullName>
    </submittedName>
</protein>
<sequence length="66" mass="7435">MSDKEPSGIAKLDIAQSVARGIVPEGVAPKIVVDMIKPIQVSEGRPLRRRIAELKRPFRDLNKWEK</sequence>
<dbReference type="EMBL" id="LBSA01000046">
    <property type="protein sequence ID" value="KKQ07438.1"/>
    <property type="molecule type" value="Genomic_DNA"/>
</dbReference>